<dbReference type="InterPro" id="IPR007627">
    <property type="entry name" value="RNA_pol_sigma70_r2"/>
</dbReference>
<sequence>MPTDSELIKEILDGSQSAMEVLIRRHYKTVFAFIYRHLGDYHTSYDLTQEVFIKVMKSLKYYRESNQFEHWIIKIAVNCCRNYYSSREYADKNSLVPYDEITGDTNITNLFDQSSNQQEIKKAILSLSKDQRDAVILFYYSGYKIREISKMTGSNDATVKSRLHQALKKLKKIFVGGGYFAER</sequence>
<dbReference type="Gene3D" id="1.10.10.10">
    <property type="entry name" value="Winged helix-like DNA-binding domain superfamily/Winged helix DNA-binding domain"/>
    <property type="match status" value="1"/>
</dbReference>
<dbReference type="GO" id="GO:0003677">
    <property type="term" value="F:DNA binding"/>
    <property type="evidence" value="ECO:0007669"/>
    <property type="project" value="UniProtKB-KW"/>
</dbReference>
<dbReference type="Proteomes" id="UP000001551">
    <property type="component" value="Chromosome"/>
</dbReference>
<dbReference type="Gene3D" id="1.10.1740.10">
    <property type="match status" value="1"/>
</dbReference>
<dbReference type="CDD" id="cd06171">
    <property type="entry name" value="Sigma70_r4"/>
    <property type="match status" value="1"/>
</dbReference>
<dbReference type="SUPFAM" id="SSF88946">
    <property type="entry name" value="Sigma2 domain of RNA polymerase sigma factors"/>
    <property type="match status" value="1"/>
</dbReference>
<dbReference type="EMBL" id="CP002400">
    <property type="protein sequence ID" value="ADU26107.1"/>
    <property type="molecule type" value="Genomic_DNA"/>
</dbReference>
<dbReference type="InterPro" id="IPR013325">
    <property type="entry name" value="RNA_pol_sigma_r2"/>
</dbReference>
<keyword evidence="4" id="KW-0238">DNA-binding</keyword>
<evidence type="ECO:0000256" key="3">
    <source>
        <dbReference type="ARBA" id="ARBA00023082"/>
    </source>
</evidence>
<dbReference type="STRING" id="663278.Ethha_0525"/>
<keyword evidence="9" id="KW-1185">Reference proteome</keyword>
<dbReference type="RefSeq" id="WP_013484479.1">
    <property type="nucleotide sequence ID" value="NC_014828.1"/>
</dbReference>
<dbReference type="InterPro" id="IPR013249">
    <property type="entry name" value="RNA_pol_sigma70_r4_t2"/>
</dbReference>
<dbReference type="GO" id="GO:0006352">
    <property type="term" value="P:DNA-templated transcription initiation"/>
    <property type="evidence" value="ECO:0007669"/>
    <property type="project" value="InterPro"/>
</dbReference>
<keyword evidence="3" id="KW-0731">Sigma factor</keyword>
<name>E6U943_ETHHY</name>
<dbReference type="AlphaFoldDB" id="E6U943"/>
<dbReference type="HOGENOM" id="CLU_047691_3_4_9"/>
<evidence type="ECO:0000313" key="9">
    <source>
        <dbReference type="Proteomes" id="UP000001551"/>
    </source>
</evidence>
<dbReference type="Pfam" id="PF04542">
    <property type="entry name" value="Sigma70_r2"/>
    <property type="match status" value="1"/>
</dbReference>
<dbReference type="InterPro" id="IPR013324">
    <property type="entry name" value="RNA_pol_sigma_r3/r4-like"/>
</dbReference>
<organism evidence="8 9">
    <name type="scientific">Ethanoligenens harbinense (strain DSM 18485 / JCM 12961 / CGMCC 1.5033 / YUAN-3)</name>
    <dbReference type="NCBI Taxonomy" id="663278"/>
    <lineage>
        <taxon>Bacteria</taxon>
        <taxon>Bacillati</taxon>
        <taxon>Bacillota</taxon>
        <taxon>Clostridia</taxon>
        <taxon>Eubacteriales</taxon>
        <taxon>Oscillospiraceae</taxon>
        <taxon>Ethanoligenens</taxon>
    </lineage>
</organism>
<dbReference type="InterPro" id="IPR014284">
    <property type="entry name" value="RNA_pol_sigma-70_dom"/>
</dbReference>
<dbReference type="InterPro" id="IPR036388">
    <property type="entry name" value="WH-like_DNA-bd_sf"/>
</dbReference>
<evidence type="ECO:0000259" key="6">
    <source>
        <dbReference type="Pfam" id="PF04542"/>
    </source>
</evidence>
<comment type="similarity">
    <text evidence="1">Belongs to the sigma-70 factor family. ECF subfamily.</text>
</comment>
<dbReference type="NCBIfam" id="TIGR02937">
    <property type="entry name" value="sigma70-ECF"/>
    <property type="match status" value="1"/>
</dbReference>
<gene>
    <name evidence="8" type="ordered locus">Ethha_0525</name>
</gene>
<evidence type="ECO:0000256" key="2">
    <source>
        <dbReference type="ARBA" id="ARBA00023015"/>
    </source>
</evidence>
<dbReference type="PANTHER" id="PTHR43133">
    <property type="entry name" value="RNA POLYMERASE ECF-TYPE SIGMA FACTO"/>
    <property type="match status" value="1"/>
</dbReference>
<feature type="domain" description="RNA polymerase sigma-70 region 2" evidence="6">
    <location>
        <begin position="22"/>
        <end position="87"/>
    </location>
</feature>
<evidence type="ECO:0000259" key="7">
    <source>
        <dbReference type="Pfam" id="PF08281"/>
    </source>
</evidence>
<dbReference type="InterPro" id="IPR039425">
    <property type="entry name" value="RNA_pol_sigma-70-like"/>
</dbReference>
<dbReference type="Pfam" id="PF08281">
    <property type="entry name" value="Sigma70_r4_2"/>
    <property type="match status" value="1"/>
</dbReference>
<dbReference type="KEGG" id="eha:Ethha_0525"/>
<proteinExistence type="inferred from homology"/>
<protein>
    <submittedName>
        <fullName evidence="8">RNA polymerase, sigma-24 subunit, ECF subfamily</fullName>
    </submittedName>
</protein>
<keyword evidence="2" id="KW-0805">Transcription regulation</keyword>
<evidence type="ECO:0000256" key="5">
    <source>
        <dbReference type="ARBA" id="ARBA00023163"/>
    </source>
</evidence>
<dbReference type="PANTHER" id="PTHR43133:SF8">
    <property type="entry name" value="RNA POLYMERASE SIGMA FACTOR HI_1459-RELATED"/>
    <property type="match status" value="1"/>
</dbReference>
<evidence type="ECO:0000256" key="1">
    <source>
        <dbReference type="ARBA" id="ARBA00010641"/>
    </source>
</evidence>
<dbReference type="eggNOG" id="COG1595">
    <property type="taxonomic scope" value="Bacteria"/>
</dbReference>
<accession>E6U943</accession>
<evidence type="ECO:0000256" key="4">
    <source>
        <dbReference type="ARBA" id="ARBA00023125"/>
    </source>
</evidence>
<evidence type="ECO:0000313" key="8">
    <source>
        <dbReference type="EMBL" id="ADU26107.1"/>
    </source>
</evidence>
<reference evidence="8 9" key="1">
    <citation type="submission" date="2010-12" db="EMBL/GenBank/DDBJ databases">
        <title>Complete sequence of Ethanoligenens harbinense YUAN-3.</title>
        <authorList>
            <person name="Lucas S."/>
            <person name="Copeland A."/>
            <person name="Lapidus A."/>
            <person name="Cheng J.-F."/>
            <person name="Bruce D."/>
            <person name="Goodwin L."/>
            <person name="Pitluck S."/>
            <person name="Chertkov O."/>
            <person name="Misra M."/>
            <person name="Detter J.C."/>
            <person name="Han C."/>
            <person name="Tapia R."/>
            <person name="Land M."/>
            <person name="Hauser L."/>
            <person name="Jeffries C."/>
            <person name="Kyrpides N."/>
            <person name="Ivanova N."/>
            <person name="Mikhailova N."/>
            <person name="Wang A."/>
            <person name="Mouttaki H."/>
            <person name="He Z."/>
            <person name="Zhou J."/>
            <person name="Hemme C.L."/>
            <person name="Woyke T."/>
        </authorList>
    </citation>
    <scope>NUCLEOTIDE SEQUENCE [LARGE SCALE GENOMIC DNA]</scope>
    <source>
        <strain evidence="9">DSM 18485 / JCM 12961 / CGMCC 1.5033 / YUAN-3</strain>
    </source>
</reference>
<keyword evidence="5" id="KW-0804">Transcription</keyword>
<dbReference type="SUPFAM" id="SSF88659">
    <property type="entry name" value="Sigma3 and sigma4 domains of RNA polymerase sigma factors"/>
    <property type="match status" value="1"/>
</dbReference>
<dbReference type="GO" id="GO:0016987">
    <property type="term" value="F:sigma factor activity"/>
    <property type="evidence" value="ECO:0007669"/>
    <property type="project" value="UniProtKB-KW"/>
</dbReference>
<feature type="domain" description="RNA polymerase sigma factor 70 region 4 type 2" evidence="7">
    <location>
        <begin position="118"/>
        <end position="170"/>
    </location>
</feature>